<keyword evidence="1" id="KW-1133">Transmembrane helix</keyword>
<dbReference type="EMBL" id="JACIEP010000005">
    <property type="protein sequence ID" value="MBB4035679.1"/>
    <property type="molecule type" value="Genomic_DNA"/>
</dbReference>
<proteinExistence type="predicted"/>
<feature type="transmembrane region" description="Helical" evidence="1">
    <location>
        <begin position="304"/>
        <end position="321"/>
    </location>
</feature>
<keyword evidence="3" id="KW-1185">Reference proteome</keyword>
<sequence>MKDKKMVALIAGIILLMIVLSVIKSNQPKPEDWSMTFINTKTAPYGTYITYQLLEDVFEKGSIRTTRRPVYNNLKSGIDPYIYPEEDYDYPVAEDENEDYSEEYLDSVYYINPTYWYHNLKNIPDTTSYLFINRTFDVDDLDLEYLLDFVGLGNNVFISAEDYSRKFTDTLGIKTSMNYNRDDSIFVLSEHPEKKYPFKTVYGTTRFNVDSCKHPVRVLATTKTTNDTVFIDLTYGKGHIYLHTVPTAFANINMINLEKYDFGFRALSYLPQNSKIIWDEYQKQGAIGEGSDFKVMLSNPPLRIALYIILGGLLLFMIFRAKRTQRIIPVIKPPVNSSLEFLNTLSNLYYKKRDFHTIVEKRHAYFLDYIRKHYYMSTENIDNEFINVLSAKSGSDKDKLSELFLIYKDVSTLAFMPNESFLKYNSLLEEFYRTVKNK</sequence>
<gene>
    <name evidence="2" type="ORF">GGR21_001574</name>
</gene>
<dbReference type="Proteomes" id="UP000555103">
    <property type="component" value="Unassembled WGS sequence"/>
</dbReference>
<evidence type="ECO:0000256" key="1">
    <source>
        <dbReference type="SAM" id="Phobius"/>
    </source>
</evidence>
<name>A0A840CLX4_9BACT</name>
<dbReference type="RefSeq" id="WP_183306612.1">
    <property type="nucleotide sequence ID" value="NZ_JACIEP010000005.1"/>
</dbReference>
<accession>A0A840CLX4</accession>
<organism evidence="2 3">
    <name type="scientific">Dysgonomonas hofstadii</name>
    <dbReference type="NCBI Taxonomy" id="637886"/>
    <lineage>
        <taxon>Bacteria</taxon>
        <taxon>Pseudomonadati</taxon>
        <taxon>Bacteroidota</taxon>
        <taxon>Bacteroidia</taxon>
        <taxon>Bacteroidales</taxon>
        <taxon>Dysgonomonadaceae</taxon>
        <taxon>Dysgonomonas</taxon>
    </lineage>
</organism>
<keyword evidence="1" id="KW-0472">Membrane</keyword>
<evidence type="ECO:0000313" key="3">
    <source>
        <dbReference type="Proteomes" id="UP000555103"/>
    </source>
</evidence>
<comment type="caution">
    <text evidence="2">The sequence shown here is derived from an EMBL/GenBank/DDBJ whole genome shotgun (WGS) entry which is preliminary data.</text>
</comment>
<keyword evidence="1" id="KW-0812">Transmembrane</keyword>
<dbReference type="AlphaFoldDB" id="A0A840CLX4"/>
<evidence type="ECO:0008006" key="4">
    <source>
        <dbReference type="Google" id="ProtNLM"/>
    </source>
</evidence>
<protein>
    <recommendedName>
        <fullName evidence="4">DUF4350 domain-containing protein</fullName>
    </recommendedName>
</protein>
<evidence type="ECO:0000313" key="2">
    <source>
        <dbReference type="EMBL" id="MBB4035679.1"/>
    </source>
</evidence>
<reference evidence="2 3" key="1">
    <citation type="submission" date="2020-08" db="EMBL/GenBank/DDBJ databases">
        <title>Genomic Encyclopedia of Type Strains, Phase IV (KMG-IV): sequencing the most valuable type-strain genomes for metagenomic binning, comparative biology and taxonomic classification.</title>
        <authorList>
            <person name="Goeker M."/>
        </authorList>
    </citation>
    <scope>NUCLEOTIDE SEQUENCE [LARGE SCALE GENOMIC DNA]</scope>
    <source>
        <strain evidence="2 3">DSM 104969</strain>
    </source>
</reference>